<dbReference type="InterPro" id="IPR000905">
    <property type="entry name" value="Gcp-like_dom"/>
</dbReference>
<proteinExistence type="predicted"/>
<dbReference type="NCBIfam" id="TIGR03725">
    <property type="entry name" value="T6A_YeaZ"/>
    <property type="match status" value="1"/>
</dbReference>
<evidence type="ECO:0000313" key="3">
    <source>
        <dbReference type="Proteomes" id="UP000035159"/>
    </source>
</evidence>
<accession>A0A0G2Z652</accession>
<dbReference type="STRING" id="1330330.IX53_03785"/>
<sequence length="226" mass="25243">MRYLTLDSSSKRLLIATRNGKKKAGIVLNSVGKHGVFLITAMKNLLEYVDLKPGDLEFIGCGIGPGSLTGLRVGISTVKGFAYPFDLPVVIFCSLDLLAISSLNADEKGVVVRKGREGYYYWRRYKLTDAGLKPESAPAFFPTEELRKELSSGEIVIGETQDFFDDFPGLTTRIAEEPSVEELLRLTEEAHASEEMINLRNLKPYYLQKSVAEINWEKRYGNQGHS</sequence>
<dbReference type="GO" id="GO:0002949">
    <property type="term" value="P:tRNA threonylcarbamoyladenosine modification"/>
    <property type="evidence" value="ECO:0007669"/>
    <property type="project" value="InterPro"/>
</dbReference>
<dbReference type="EMBL" id="CP011232">
    <property type="protein sequence ID" value="AKI97085.1"/>
    <property type="molecule type" value="Genomic_DNA"/>
</dbReference>
<dbReference type="InterPro" id="IPR022496">
    <property type="entry name" value="T6A_TsaB"/>
</dbReference>
<evidence type="ECO:0000313" key="2">
    <source>
        <dbReference type="EMBL" id="AKI97085.1"/>
    </source>
</evidence>
<organism evidence="2 3">
    <name type="scientific">Kosmotoga pacifica</name>
    <dbReference type="NCBI Taxonomy" id="1330330"/>
    <lineage>
        <taxon>Bacteria</taxon>
        <taxon>Thermotogati</taxon>
        <taxon>Thermotogota</taxon>
        <taxon>Thermotogae</taxon>
        <taxon>Kosmotogales</taxon>
        <taxon>Kosmotogaceae</taxon>
        <taxon>Kosmotoga</taxon>
    </lineage>
</organism>
<dbReference type="Gene3D" id="3.30.420.40">
    <property type="match status" value="1"/>
</dbReference>
<gene>
    <name evidence="2" type="ORF">IX53_03785</name>
</gene>
<dbReference type="Gene3D" id="3.30.420.200">
    <property type="match status" value="1"/>
</dbReference>
<evidence type="ECO:0000259" key="1">
    <source>
        <dbReference type="Pfam" id="PF00814"/>
    </source>
</evidence>
<dbReference type="Proteomes" id="UP000035159">
    <property type="component" value="Chromosome"/>
</dbReference>
<protein>
    <recommendedName>
        <fullName evidence="1">Gcp-like domain-containing protein</fullName>
    </recommendedName>
</protein>
<dbReference type="SUPFAM" id="SSF53067">
    <property type="entry name" value="Actin-like ATPase domain"/>
    <property type="match status" value="2"/>
</dbReference>
<keyword evidence="3" id="KW-1185">Reference proteome</keyword>
<name>A0A0G2Z652_9BACT</name>
<dbReference type="OrthoDB" id="9784166at2"/>
<dbReference type="PATRIC" id="fig|1330330.3.peg.760"/>
<reference evidence="2 3" key="1">
    <citation type="submission" date="2015-04" db="EMBL/GenBank/DDBJ databases">
        <title>Complete Genome Sequence of Kosmotoga pacifica SLHLJ1.</title>
        <authorList>
            <person name="Jiang L.J."/>
            <person name="Shao Z.Z."/>
            <person name="Jebbar M."/>
        </authorList>
    </citation>
    <scope>NUCLEOTIDE SEQUENCE [LARGE SCALE GENOMIC DNA]</scope>
    <source>
        <strain evidence="2 3">SLHLJ1</strain>
    </source>
</reference>
<dbReference type="AlphaFoldDB" id="A0A0G2Z652"/>
<feature type="domain" description="Gcp-like" evidence="1">
    <location>
        <begin position="33"/>
        <end position="146"/>
    </location>
</feature>
<dbReference type="RefSeq" id="WP_047754220.1">
    <property type="nucleotide sequence ID" value="NZ_CAJUHA010000013.1"/>
</dbReference>
<dbReference type="Pfam" id="PF00814">
    <property type="entry name" value="TsaD"/>
    <property type="match status" value="1"/>
</dbReference>
<dbReference type="InterPro" id="IPR043129">
    <property type="entry name" value="ATPase_NBD"/>
</dbReference>
<dbReference type="KEGG" id="kpf:IX53_03785"/>